<feature type="non-terminal residue" evidence="8">
    <location>
        <position position="284"/>
    </location>
</feature>
<dbReference type="GO" id="GO:0031419">
    <property type="term" value="F:cobalamin binding"/>
    <property type="evidence" value="ECO:0007669"/>
    <property type="project" value="InterPro"/>
</dbReference>
<evidence type="ECO:0000256" key="5">
    <source>
        <dbReference type="ARBA" id="ARBA00023014"/>
    </source>
</evidence>
<dbReference type="CDD" id="cd01335">
    <property type="entry name" value="Radical_SAM"/>
    <property type="match status" value="1"/>
</dbReference>
<feature type="domain" description="Radical SAM core" evidence="7">
    <location>
        <begin position="106"/>
        <end position="284"/>
    </location>
</feature>
<dbReference type="CDD" id="cd02068">
    <property type="entry name" value="radical_SAM_B12_BD"/>
    <property type="match status" value="1"/>
</dbReference>
<protein>
    <submittedName>
        <fullName evidence="8">Uncharacterized protein</fullName>
    </submittedName>
</protein>
<dbReference type="PROSITE" id="PS51918">
    <property type="entry name" value="RADICAL_SAM"/>
    <property type="match status" value="1"/>
</dbReference>
<evidence type="ECO:0000259" key="7">
    <source>
        <dbReference type="PROSITE" id="PS51918"/>
    </source>
</evidence>
<dbReference type="SUPFAM" id="SSF102114">
    <property type="entry name" value="Radical SAM enzymes"/>
    <property type="match status" value="1"/>
</dbReference>
<dbReference type="AlphaFoldDB" id="X1DZ32"/>
<dbReference type="NCBIfam" id="TIGR04013">
    <property type="entry name" value="B12_SAM_MJ_1487"/>
    <property type="match status" value="1"/>
</dbReference>
<evidence type="ECO:0000313" key="8">
    <source>
        <dbReference type="EMBL" id="GAH01658.1"/>
    </source>
</evidence>
<gene>
    <name evidence="8" type="ORF">S01H4_43782</name>
</gene>
<dbReference type="GO" id="GO:0051536">
    <property type="term" value="F:iron-sulfur cluster binding"/>
    <property type="evidence" value="ECO:0007669"/>
    <property type="project" value="UniProtKB-KW"/>
</dbReference>
<dbReference type="PROSITE" id="PS51332">
    <property type="entry name" value="B12_BINDING"/>
    <property type="match status" value="1"/>
</dbReference>
<dbReference type="InterPro" id="IPR007197">
    <property type="entry name" value="rSAM"/>
</dbReference>
<reference evidence="8" key="1">
    <citation type="journal article" date="2014" name="Front. Microbiol.">
        <title>High frequency of phylogenetically diverse reductive dehalogenase-homologous genes in deep subseafloor sedimentary metagenomes.</title>
        <authorList>
            <person name="Kawai M."/>
            <person name="Futagami T."/>
            <person name="Toyoda A."/>
            <person name="Takaki Y."/>
            <person name="Nishi S."/>
            <person name="Hori S."/>
            <person name="Arai W."/>
            <person name="Tsubouchi T."/>
            <person name="Morono Y."/>
            <person name="Uchiyama I."/>
            <person name="Ito T."/>
            <person name="Fujiyama A."/>
            <person name="Inagaki F."/>
            <person name="Takami H."/>
        </authorList>
    </citation>
    <scope>NUCLEOTIDE SEQUENCE</scope>
    <source>
        <strain evidence="8">Expedition CK06-06</strain>
    </source>
</reference>
<dbReference type="PANTHER" id="PTHR43409:SF17">
    <property type="entry name" value="METHYLTHIOTRANSFERASE MJ0865-RELATED"/>
    <property type="match status" value="1"/>
</dbReference>
<comment type="cofactor">
    <cofactor evidence="1">
        <name>[4Fe-4S] cluster</name>
        <dbReference type="ChEBI" id="CHEBI:49883"/>
    </cofactor>
</comment>
<dbReference type="InterPro" id="IPR023404">
    <property type="entry name" value="rSAM_horseshoe"/>
</dbReference>
<dbReference type="InterPro" id="IPR058240">
    <property type="entry name" value="rSAM_sf"/>
</dbReference>
<evidence type="ECO:0000259" key="6">
    <source>
        <dbReference type="PROSITE" id="PS51332"/>
    </source>
</evidence>
<keyword evidence="5" id="KW-0411">Iron-sulfur</keyword>
<keyword evidence="3" id="KW-0479">Metal-binding</keyword>
<dbReference type="GO" id="GO:0003824">
    <property type="term" value="F:catalytic activity"/>
    <property type="evidence" value="ECO:0007669"/>
    <property type="project" value="InterPro"/>
</dbReference>
<dbReference type="InterPro" id="IPR023980">
    <property type="entry name" value="CHP04013_B12-bd/rSAM"/>
</dbReference>
<dbReference type="InterPro" id="IPR006158">
    <property type="entry name" value="Cobalamin-bd"/>
</dbReference>
<name>X1DZ32_9ZZZZ</name>
<feature type="domain" description="B12-binding" evidence="6">
    <location>
        <begin position="1"/>
        <end position="73"/>
    </location>
</feature>
<comment type="caution">
    <text evidence="8">The sequence shown here is derived from an EMBL/GenBank/DDBJ whole genome shotgun (WGS) entry which is preliminary data.</text>
</comment>
<evidence type="ECO:0000256" key="4">
    <source>
        <dbReference type="ARBA" id="ARBA00023004"/>
    </source>
</evidence>
<dbReference type="InterPro" id="IPR051198">
    <property type="entry name" value="BchE-like"/>
</dbReference>
<organism evidence="8">
    <name type="scientific">marine sediment metagenome</name>
    <dbReference type="NCBI Taxonomy" id="412755"/>
    <lineage>
        <taxon>unclassified sequences</taxon>
        <taxon>metagenomes</taxon>
        <taxon>ecological metagenomes</taxon>
    </lineage>
</organism>
<dbReference type="SFLD" id="SFLDG01082">
    <property type="entry name" value="B12-binding_domain_containing"/>
    <property type="match status" value="1"/>
</dbReference>
<dbReference type="Pfam" id="PF02310">
    <property type="entry name" value="B12-binding"/>
    <property type="match status" value="1"/>
</dbReference>
<dbReference type="InterPro" id="IPR006638">
    <property type="entry name" value="Elp3/MiaA/NifB-like_rSAM"/>
</dbReference>
<evidence type="ECO:0000256" key="3">
    <source>
        <dbReference type="ARBA" id="ARBA00022723"/>
    </source>
</evidence>
<keyword evidence="4" id="KW-0408">Iron</keyword>
<evidence type="ECO:0000256" key="2">
    <source>
        <dbReference type="ARBA" id="ARBA00022691"/>
    </source>
</evidence>
<dbReference type="GO" id="GO:0046872">
    <property type="term" value="F:metal ion binding"/>
    <property type="evidence" value="ECO:0007669"/>
    <property type="project" value="UniProtKB-KW"/>
</dbReference>
<dbReference type="Pfam" id="PF04055">
    <property type="entry name" value="Radical_SAM"/>
    <property type="match status" value="1"/>
</dbReference>
<dbReference type="SFLD" id="SFLDS00029">
    <property type="entry name" value="Radical_SAM"/>
    <property type="match status" value="1"/>
</dbReference>
<dbReference type="SMART" id="SM00729">
    <property type="entry name" value="Elp3"/>
    <property type="match status" value="1"/>
</dbReference>
<proteinExistence type="predicted"/>
<accession>X1DZ32</accession>
<dbReference type="Gene3D" id="3.80.30.20">
    <property type="entry name" value="tm_1862 like domain"/>
    <property type="match status" value="1"/>
</dbReference>
<dbReference type="Gene3D" id="3.40.50.280">
    <property type="entry name" value="Cobalamin-binding domain"/>
    <property type="match status" value="1"/>
</dbReference>
<feature type="non-terminal residue" evidence="8">
    <location>
        <position position="1"/>
    </location>
</feature>
<dbReference type="EMBL" id="BART01024190">
    <property type="protein sequence ID" value="GAH01658.1"/>
    <property type="molecule type" value="Genomic_DNA"/>
</dbReference>
<evidence type="ECO:0000256" key="1">
    <source>
        <dbReference type="ARBA" id="ARBA00001966"/>
    </source>
</evidence>
<keyword evidence="2" id="KW-0949">S-adenosyl-L-methionine</keyword>
<dbReference type="PANTHER" id="PTHR43409">
    <property type="entry name" value="ANAEROBIC MAGNESIUM-PROTOPORPHYRIN IX MONOMETHYL ESTER CYCLASE-RELATED"/>
    <property type="match status" value="1"/>
</dbReference>
<sequence length="284" mass="32391">ISFFTTQLWDIFGLIKIIRKKFGSRIFCIAGGPHPTGDPKRTLKMGFDVVFIGEGEESLIEFVKNFINEKNYRTIKGIAYLDKNGNYHYTGKRPPINLDRYSPFPIKHNKFGPIEITRGCPYICYFCQTPFILGAYPRHRSIASICEFVKLMKAKNLTDIRFITPNAFSYGSIDGKTVNLEEIENLLQKTKEIIKPEGRIFFGSFPSEVRPEHVNEMTLELILKYASNDNIIIGAQSGSQRILDLCHRDHTIEDVNNAVELTLSKNLKANVDFIFGLPGEKKKT</sequence>